<organism evidence="2 3">
    <name type="scientific">Solanum pinnatisectum</name>
    <name type="common">tansyleaf nightshade</name>
    <dbReference type="NCBI Taxonomy" id="50273"/>
    <lineage>
        <taxon>Eukaryota</taxon>
        <taxon>Viridiplantae</taxon>
        <taxon>Streptophyta</taxon>
        <taxon>Embryophyta</taxon>
        <taxon>Tracheophyta</taxon>
        <taxon>Spermatophyta</taxon>
        <taxon>Magnoliopsida</taxon>
        <taxon>eudicotyledons</taxon>
        <taxon>Gunneridae</taxon>
        <taxon>Pentapetalae</taxon>
        <taxon>asterids</taxon>
        <taxon>lamiids</taxon>
        <taxon>Solanales</taxon>
        <taxon>Solanaceae</taxon>
        <taxon>Solanoideae</taxon>
        <taxon>Solaneae</taxon>
        <taxon>Solanum</taxon>
    </lineage>
</organism>
<name>A0AAV9M8Y1_9SOLN</name>
<gene>
    <name evidence="2" type="ORF">R3W88_007880</name>
</gene>
<sequence>MLYDNMDISRQMVHAQQVEESRIRKKSREVKRPRLDNGNSSKGKFEGQSGPRFKKRFSNQGSSNALRPNKDRVGHQLEDYPTRETKGKEGNQATPSGSKANAPKKNRFYGLQSRSDQEGSPYVVTDMLQVFSIDVYALLDHSATLSFVPPFVAMKFEVPPEELKEFFCVYPGR</sequence>
<dbReference type="Proteomes" id="UP001311915">
    <property type="component" value="Unassembled WGS sequence"/>
</dbReference>
<feature type="region of interest" description="Disordered" evidence="1">
    <location>
        <begin position="1"/>
        <end position="105"/>
    </location>
</feature>
<dbReference type="AlphaFoldDB" id="A0AAV9M8Y1"/>
<evidence type="ECO:0000313" key="2">
    <source>
        <dbReference type="EMBL" id="KAK4733619.1"/>
    </source>
</evidence>
<evidence type="ECO:0008006" key="4">
    <source>
        <dbReference type="Google" id="ProtNLM"/>
    </source>
</evidence>
<reference evidence="2 3" key="1">
    <citation type="submission" date="2023-10" db="EMBL/GenBank/DDBJ databases">
        <title>Genome-Wide Identification Analysis in wild type Solanum Pinnatisectum Reveals Some Genes Defensing Phytophthora Infestans.</title>
        <authorList>
            <person name="Sun C."/>
        </authorList>
    </citation>
    <scope>NUCLEOTIDE SEQUENCE [LARGE SCALE GENOMIC DNA]</scope>
    <source>
        <strain evidence="2">LQN</strain>
        <tissue evidence="2">Leaf</tissue>
    </source>
</reference>
<proteinExistence type="predicted"/>
<evidence type="ECO:0000313" key="3">
    <source>
        <dbReference type="Proteomes" id="UP001311915"/>
    </source>
</evidence>
<feature type="compositionally biased region" description="Basic and acidic residues" evidence="1">
    <location>
        <begin position="68"/>
        <end position="89"/>
    </location>
</feature>
<keyword evidence="3" id="KW-1185">Reference proteome</keyword>
<comment type="caution">
    <text evidence="2">The sequence shown here is derived from an EMBL/GenBank/DDBJ whole genome shotgun (WGS) entry which is preliminary data.</text>
</comment>
<dbReference type="EMBL" id="JAWPEI010000002">
    <property type="protein sequence ID" value="KAK4733619.1"/>
    <property type="molecule type" value="Genomic_DNA"/>
</dbReference>
<evidence type="ECO:0000256" key="1">
    <source>
        <dbReference type="SAM" id="MobiDB-lite"/>
    </source>
</evidence>
<accession>A0AAV9M8Y1</accession>
<protein>
    <recommendedName>
        <fullName evidence="4">Gag-pol polyprotein</fullName>
    </recommendedName>
</protein>